<dbReference type="GO" id="GO:0051301">
    <property type="term" value="P:cell division"/>
    <property type="evidence" value="ECO:0007669"/>
    <property type="project" value="UniProtKB-KW"/>
</dbReference>
<evidence type="ECO:0000313" key="1">
    <source>
        <dbReference type="EMBL" id="MFD0964775.1"/>
    </source>
</evidence>
<keyword evidence="1" id="KW-0132">Cell division</keyword>
<reference evidence="2" key="1">
    <citation type="journal article" date="2019" name="Int. J. Syst. Evol. Microbiol.">
        <title>The Global Catalogue of Microorganisms (GCM) 10K type strain sequencing project: providing services to taxonomists for standard genome sequencing and annotation.</title>
        <authorList>
            <consortium name="The Broad Institute Genomics Platform"/>
            <consortium name="The Broad Institute Genome Sequencing Center for Infectious Disease"/>
            <person name="Wu L."/>
            <person name="Ma J."/>
        </authorList>
    </citation>
    <scope>NUCLEOTIDE SEQUENCE [LARGE SCALE GENOMIC DNA]</scope>
    <source>
        <strain evidence="2">CCUG 62114</strain>
    </source>
</reference>
<protein>
    <submittedName>
        <fullName evidence="1">Cell division protein</fullName>
    </submittedName>
</protein>
<keyword evidence="1" id="KW-0131">Cell cycle</keyword>
<organism evidence="1 2">
    <name type="scientific">Pseudofulvibacter geojedonensis</name>
    <dbReference type="NCBI Taxonomy" id="1123758"/>
    <lineage>
        <taxon>Bacteria</taxon>
        <taxon>Pseudomonadati</taxon>
        <taxon>Bacteroidota</taxon>
        <taxon>Flavobacteriia</taxon>
        <taxon>Flavobacteriales</taxon>
        <taxon>Flavobacteriaceae</taxon>
        <taxon>Pseudofulvibacter</taxon>
    </lineage>
</organism>
<dbReference type="EMBL" id="JBHTJM010000010">
    <property type="protein sequence ID" value="MFD0964775.1"/>
    <property type="molecule type" value="Genomic_DNA"/>
</dbReference>
<sequence>MTTITLQTKIKAPIDKVFDLSRNIDVHMKTMSHTQEKAIDGRTSGCIELGETVRWRGKHFGFYVEHESIISALEKPNHFTDEMVDGHFKWLKHNHIFKEENEQTTMIDHFSYQTPFGIFGWLFDQLLLKKHLTTILEKRSEQIKELAEDEIL</sequence>
<dbReference type="Proteomes" id="UP001596997">
    <property type="component" value="Unassembled WGS sequence"/>
</dbReference>
<comment type="caution">
    <text evidence="1">The sequence shown here is derived from an EMBL/GenBank/DDBJ whole genome shotgun (WGS) entry which is preliminary data.</text>
</comment>
<dbReference type="Gene3D" id="3.30.530.20">
    <property type="match status" value="1"/>
</dbReference>
<proteinExistence type="predicted"/>
<gene>
    <name evidence="1" type="ORF">ACFQ1O_12240</name>
</gene>
<name>A0ABW3I5G3_9FLAO</name>
<dbReference type="GO" id="GO:0016787">
    <property type="term" value="F:hydrolase activity"/>
    <property type="evidence" value="ECO:0007669"/>
    <property type="project" value="UniProtKB-KW"/>
</dbReference>
<keyword evidence="1" id="KW-0378">Hydrolase</keyword>
<keyword evidence="2" id="KW-1185">Reference proteome</keyword>
<dbReference type="InterPro" id="IPR023393">
    <property type="entry name" value="START-like_dom_sf"/>
</dbReference>
<evidence type="ECO:0000313" key="2">
    <source>
        <dbReference type="Proteomes" id="UP001596997"/>
    </source>
</evidence>
<accession>A0ABW3I5G3</accession>
<dbReference type="CDD" id="cd07820">
    <property type="entry name" value="SRPBCC_3"/>
    <property type="match status" value="1"/>
</dbReference>
<dbReference type="RefSeq" id="WP_377716323.1">
    <property type="nucleotide sequence ID" value="NZ_JBHTJM010000010.1"/>
</dbReference>
<dbReference type="SUPFAM" id="SSF55961">
    <property type="entry name" value="Bet v1-like"/>
    <property type="match status" value="1"/>
</dbReference>